<evidence type="ECO:0000259" key="11">
    <source>
        <dbReference type="Pfam" id="PF00248"/>
    </source>
</evidence>
<keyword evidence="5" id="KW-0007">Acetylation</keyword>
<dbReference type="Gene3D" id="3.20.20.100">
    <property type="entry name" value="NADP-dependent oxidoreductase domain"/>
    <property type="match status" value="1"/>
</dbReference>
<evidence type="ECO:0000256" key="3">
    <source>
        <dbReference type="ARBA" id="ARBA00011532"/>
    </source>
</evidence>
<evidence type="ECO:0000256" key="8">
    <source>
        <dbReference type="ARBA" id="ARBA00031732"/>
    </source>
</evidence>
<reference evidence="12" key="2">
    <citation type="submission" date="2025-09" db="UniProtKB">
        <authorList>
            <consortium name="Ensembl"/>
        </authorList>
    </citation>
    <scope>IDENTIFICATION</scope>
</reference>
<protein>
    <recommendedName>
        <fullName evidence="10">Glutamate--cysteine ligase regulatory subunit</fullName>
    </recommendedName>
    <alternativeName>
        <fullName evidence="8">GCS light chain</fullName>
    </alternativeName>
    <alternativeName>
        <fullName evidence="6">Gamma-ECS regulatory subunit</fullName>
    </alternativeName>
    <alternativeName>
        <fullName evidence="9">Gamma-glutamylcysteine synthetase regulatory subunit</fullName>
    </alternativeName>
    <alternativeName>
        <fullName evidence="7">Glutamate--cysteine ligase modifier subunit</fullName>
    </alternativeName>
</protein>
<dbReference type="GO" id="GO:0006979">
    <property type="term" value="P:response to oxidative stress"/>
    <property type="evidence" value="ECO:0007669"/>
    <property type="project" value="UniProtKB-ARBA"/>
</dbReference>
<evidence type="ECO:0000256" key="7">
    <source>
        <dbReference type="ARBA" id="ARBA00031154"/>
    </source>
</evidence>
<dbReference type="Pfam" id="PF00248">
    <property type="entry name" value="Aldo_ket_red"/>
    <property type="match status" value="1"/>
</dbReference>
<evidence type="ECO:0000313" key="13">
    <source>
        <dbReference type="Proteomes" id="UP000261500"/>
    </source>
</evidence>
<dbReference type="UniPathway" id="UPA00142">
    <property type="reaction ID" value="UER00209"/>
</dbReference>
<comment type="pathway">
    <text evidence="1">Sulfur metabolism; glutathione biosynthesis; glutathione from L-cysteine and L-glutamate: step 1/2.</text>
</comment>
<proteinExistence type="inferred from homology"/>
<dbReference type="FunFam" id="3.20.20.100:FF:000012">
    <property type="entry name" value="Glutamate--cysteine ligase regulatory subunit"/>
    <property type="match status" value="1"/>
</dbReference>
<keyword evidence="4" id="KW-0317">Glutathione biosynthesis</keyword>
<evidence type="ECO:0000256" key="4">
    <source>
        <dbReference type="ARBA" id="ARBA00022684"/>
    </source>
</evidence>
<evidence type="ECO:0000256" key="1">
    <source>
        <dbReference type="ARBA" id="ARBA00005006"/>
    </source>
</evidence>
<reference evidence="12" key="1">
    <citation type="submission" date="2025-08" db="UniProtKB">
        <authorList>
            <consortium name="Ensembl"/>
        </authorList>
    </citation>
    <scope>IDENTIFICATION</scope>
</reference>
<accession>A0A3B3V1B2</accession>
<dbReference type="GO" id="GO:0017109">
    <property type="term" value="C:glutamate-cysteine ligase complex"/>
    <property type="evidence" value="ECO:0007669"/>
    <property type="project" value="UniProtKB-ARBA"/>
</dbReference>
<evidence type="ECO:0000313" key="12">
    <source>
        <dbReference type="Ensembl" id="ENSPLAP00000018699.1"/>
    </source>
</evidence>
<evidence type="ECO:0000256" key="10">
    <source>
        <dbReference type="ARBA" id="ARBA00070000"/>
    </source>
</evidence>
<dbReference type="InterPro" id="IPR023210">
    <property type="entry name" value="NADP_OxRdtase_dom"/>
</dbReference>
<dbReference type="SUPFAM" id="SSF51430">
    <property type="entry name" value="NAD(P)-linked oxidoreductase"/>
    <property type="match status" value="1"/>
</dbReference>
<evidence type="ECO:0000256" key="9">
    <source>
        <dbReference type="ARBA" id="ARBA00032926"/>
    </source>
</evidence>
<dbReference type="GO" id="GO:0035226">
    <property type="term" value="F:glutamate-cysteine ligase catalytic subunit binding"/>
    <property type="evidence" value="ECO:0007669"/>
    <property type="project" value="InterPro"/>
</dbReference>
<dbReference type="GO" id="GO:0030234">
    <property type="term" value="F:enzyme regulator activity"/>
    <property type="evidence" value="ECO:0007669"/>
    <property type="project" value="TreeGrafter"/>
</dbReference>
<dbReference type="GO" id="GO:0006750">
    <property type="term" value="P:glutathione biosynthetic process"/>
    <property type="evidence" value="ECO:0007669"/>
    <property type="project" value="UniProtKB-UniPathway"/>
</dbReference>
<name>A0A3B3V1B2_9TELE</name>
<keyword evidence="13" id="KW-1185">Reference proteome</keyword>
<dbReference type="InterPro" id="IPR032963">
    <property type="entry name" value="Gclm"/>
</dbReference>
<dbReference type="Proteomes" id="UP000261500">
    <property type="component" value="Unplaced"/>
</dbReference>
<comment type="subunit">
    <text evidence="3">Heterodimer of a catalytic heavy chain and a regulatory light chain.</text>
</comment>
<dbReference type="Ensembl" id="ENSPLAT00000028255.1">
    <property type="protein sequence ID" value="ENSPLAP00000018699.1"/>
    <property type="gene ID" value="ENSPLAG00000023420.1"/>
</dbReference>
<evidence type="ECO:0000256" key="5">
    <source>
        <dbReference type="ARBA" id="ARBA00022990"/>
    </source>
</evidence>
<dbReference type="GeneTree" id="ENSGT00510000047658"/>
<dbReference type="PANTHER" id="PTHR13295:SF4">
    <property type="entry name" value="GLUTAMATE--CYSTEINE LIGASE REGULATORY SUBUNIT"/>
    <property type="match status" value="1"/>
</dbReference>
<evidence type="ECO:0000256" key="6">
    <source>
        <dbReference type="ARBA" id="ARBA00030406"/>
    </source>
</evidence>
<sequence length="275" mass="30397">MDLQNTNTNVEGKELLNHGKTLRLHTGNLVNRNRLKKKCPGSPSEEVREEQQKNLPSHYLTFPVEQGFPDTLDCSIPEATDAITPEEREEVKISAKLFLCESGQSAIRDAVETACQTLAVSQLDSVIIAPPGPVEGDGRSLAHLQPAWEELESLVRKQKIAAIGTSDLDKELLEQLYNWAQVKPSSNQVNLASCCVMPPDLTAFAKEFDIQLLTHSDPKELMSTATFQEAMQEGAAGLSATDWRLEWVLRYSVIVKSRGIIKSKGYLVSARRASP</sequence>
<organism evidence="12 13">
    <name type="scientific">Poecilia latipinna</name>
    <name type="common">sailfin molly</name>
    <dbReference type="NCBI Taxonomy" id="48699"/>
    <lineage>
        <taxon>Eukaryota</taxon>
        <taxon>Metazoa</taxon>
        <taxon>Chordata</taxon>
        <taxon>Craniata</taxon>
        <taxon>Vertebrata</taxon>
        <taxon>Euteleostomi</taxon>
        <taxon>Actinopterygii</taxon>
        <taxon>Neopterygii</taxon>
        <taxon>Teleostei</taxon>
        <taxon>Neoteleostei</taxon>
        <taxon>Acanthomorphata</taxon>
        <taxon>Ovalentaria</taxon>
        <taxon>Atherinomorphae</taxon>
        <taxon>Cyprinodontiformes</taxon>
        <taxon>Poeciliidae</taxon>
        <taxon>Poeciliinae</taxon>
        <taxon>Poecilia</taxon>
    </lineage>
</organism>
<comment type="similarity">
    <text evidence="2">Belongs to the aldo/keto reductase family. Glutamate--cysteine ligase light chain subfamily.</text>
</comment>
<dbReference type="AlphaFoldDB" id="A0A3B3V1B2"/>
<evidence type="ECO:0000256" key="2">
    <source>
        <dbReference type="ARBA" id="ARBA00008612"/>
    </source>
</evidence>
<dbReference type="InterPro" id="IPR036812">
    <property type="entry name" value="NAD(P)_OxRdtase_dom_sf"/>
</dbReference>
<feature type="domain" description="NADP-dependent oxidoreductase" evidence="11">
    <location>
        <begin position="84"/>
        <end position="216"/>
    </location>
</feature>
<dbReference type="PANTHER" id="PTHR13295">
    <property type="entry name" value="GLUTAMATE CYSTEINE LIGASE REGULATORY SUBUNIT"/>
    <property type="match status" value="1"/>
</dbReference>